<dbReference type="Pfam" id="PF02779">
    <property type="entry name" value="Transket_pyr"/>
    <property type="match status" value="1"/>
</dbReference>
<comment type="cofactor">
    <cofactor evidence="1">
        <name>Ca(2+)</name>
        <dbReference type="ChEBI" id="CHEBI:29108"/>
    </cofactor>
</comment>
<dbReference type="AlphaFoldDB" id="A0A1C4C8G6"/>
<evidence type="ECO:0000256" key="6">
    <source>
        <dbReference type="ARBA" id="ARBA00022679"/>
    </source>
</evidence>
<feature type="binding site" evidence="13">
    <location>
        <position position="496"/>
    </location>
    <ligand>
        <name>substrate</name>
    </ligand>
</feature>
<keyword evidence="7 15" id="KW-0479">Metal-binding</keyword>
<evidence type="ECO:0000256" key="4">
    <source>
        <dbReference type="ARBA" id="ARBA00011738"/>
    </source>
</evidence>
<keyword evidence="9 14" id="KW-0786">Thiamine pyrophosphate</keyword>
<dbReference type="InterPro" id="IPR049557">
    <property type="entry name" value="Transketolase_CS"/>
</dbReference>
<feature type="binding site" evidence="13">
    <location>
        <position position="504"/>
    </location>
    <ligand>
        <name>substrate</name>
    </ligand>
</feature>
<evidence type="ECO:0000256" key="5">
    <source>
        <dbReference type="ARBA" id="ARBA00013152"/>
    </source>
</evidence>
<accession>A0A1C4C8G6</accession>
<dbReference type="FunFam" id="3.40.50.970:FF:000003">
    <property type="entry name" value="Transketolase"/>
    <property type="match status" value="1"/>
</dbReference>
<comment type="cofactor">
    <cofactor evidence="14">
        <name>thiamine diphosphate</name>
        <dbReference type="ChEBI" id="CHEBI:58937"/>
    </cofactor>
    <text evidence="14">Binds 1 thiamine pyrophosphate per subunit. During the reaction, the substrate forms a covalent intermediate with the cofactor.</text>
</comment>
<keyword evidence="8 15" id="KW-0460">Magnesium</keyword>
<dbReference type="CDD" id="cd07033">
    <property type="entry name" value="TPP_PYR_DXS_TK_like"/>
    <property type="match status" value="1"/>
</dbReference>
<keyword evidence="19" id="KW-1185">Reference proteome</keyword>
<evidence type="ECO:0000256" key="13">
    <source>
        <dbReference type="PIRSR" id="PIRSR605478-2"/>
    </source>
</evidence>
<evidence type="ECO:0000256" key="2">
    <source>
        <dbReference type="ARBA" id="ARBA00001941"/>
    </source>
</evidence>
<feature type="binding site" evidence="13">
    <location>
        <position position="419"/>
    </location>
    <ligand>
        <name>substrate</name>
    </ligand>
</feature>
<feature type="site" description="Important for catalytic activity" evidence="16">
    <location>
        <position position="295"/>
    </location>
</feature>
<dbReference type="EC" id="2.2.1.1" evidence="5 11"/>
<evidence type="ECO:0000256" key="14">
    <source>
        <dbReference type="PIRSR" id="PIRSR605478-3"/>
    </source>
</evidence>
<feature type="binding site" evidence="14">
    <location>
        <position position="190"/>
    </location>
    <ligand>
        <name>thiamine diphosphate</name>
        <dbReference type="ChEBI" id="CHEBI:58937"/>
    </ligand>
</feature>
<dbReference type="Gene3D" id="3.40.50.970">
    <property type="match status" value="2"/>
</dbReference>
<dbReference type="PROSITE" id="PS00801">
    <property type="entry name" value="TRANSKETOLASE_1"/>
    <property type="match status" value="1"/>
</dbReference>
<feature type="binding site" evidence="14">
    <location>
        <position position="472"/>
    </location>
    <ligand>
        <name>thiamine diphosphate</name>
        <dbReference type="ChEBI" id="CHEBI:58937"/>
    </ligand>
</feature>
<feature type="domain" description="Transketolase-like pyrimidine-binding" evidence="17">
    <location>
        <begin position="389"/>
        <end position="561"/>
    </location>
</feature>
<dbReference type="PANTHER" id="PTHR43522">
    <property type="entry name" value="TRANSKETOLASE"/>
    <property type="match status" value="1"/>
</dbReference>
<feature type="active site" description="Proton donor" evidence="12">
    <location>
        <position position="446"/>
    </location>
</feature>
<feature type="binding site" evidence="15">
    <location>
        <position position="221"/>
    </location>
    <ligand>
        <name>Mg(2+)</name>
        <dbReference type="ChEBI" id="CHEBI:18420"/>
    </ligand>
</feature>
<dbReference type="InterPro" id="IPR055152">
    <property type="entry name" value="Transketolase-like_C_2"/>
</dbReference>
<dbReference type="Pfam" id="PF22613">
    <property type="entry name" value="Transketolase_C_1"/>
    <property type="match status" value="1"/>
</dbReference>
<dbReference type="FunFam" id="3.40.50.920:FF:000003">
    <property type="entry name" value="Transketolase"/>
    <property type="match status" value="1"/>
</dbReference>
<dbReference type="GO" id="GO:0005829">
    <property type="term" value="C:cytosol"/>
    <property type="evidence" value="ECO:0007669"/>
    <property type="project" value="TreeGrafter"/>
</dbReference>
<feature type="binding site" evidence="14">
    <location>
        <position position="99"/>
    </location>
    <ligand>
        <name>thiamine diphosphate</name>
        <dbReference type="ChEBI" id="CHEBI:58937"/>
    </ligand>
</feature>
<dbReference type="Gene3D" id="3.40.50.920">
    <property type="match status" value="1"/>
</dbReference>
<dbReference type="Pfam" id="PF00456">
    <property type="entry name" value="Transketolase_N"/>
    <property type="match status" value="1"/>
</dbReference>
<keyword evidence="6" id="KW-0808">Transferase</keyword>
<evidence type="ECO:0000313" key="18">
    <source>
        <dbReference type="EMBL" id="SCC15429.1"/>
    </source>
</evidence>
<feature type="binding site" evidence="14">
    <location>
        <position position="295"/>
    </location>
    <ligand>
        <name>thiamine diphosphate</name>
        <dbReference type="ChEBI" id="CHEBI:58937"/>
    </ligand>
</feature>
<evidence type="ECO:0000256" key="3">
    <source>
        <dbReference type="ARBA" id="ARBA00007131"/>
    </source>
</evidence>
<dbReference type="SUPFAM" id="SSF52922">
    <property type="entry name" value="TK C-terminal domain-like"/>
    <property type="match status" value="1"/>
</dbReference>
<evidence type="ECO:0000256" key="8">
    <source>
        <dbReference type="ARBA" id="ARBA00022842"/>
    </source>
</evidence>
<feature type="binding site" evidence="15">
    <location>
        <position position="189"/>
    </location>
    <ligand>
        <name>Mg(2+)</name>
        <dbReference type="ChEBI" id="CHEBI:18420"/>
    </ligand>
</feature>
<dbReference type="GO" id="GO:0046872">
    <property type="term" value="F:metal ion binding"/>
    <property type="evidence" value="ECO:0007669"/>
    <property type="project" value="UniProtKB-KW"/>
</dbReference>
<evidence type="ECO:0000256" key="15">
    <source>
        <dbReference type="PIRSR" id="PIRSR605478-4"/>
    </source>
</evidence>
<evidence type="ECO:0000256" key="11">
    <source>
        <dbReference type="NCBIfam" id="TIGR00232"/>
    </source>
</evidence>
<comment type="similarity">
    <text evidence="3">Belongs to the transketolase family.</text>
</comment>
<sequence length="701" mass="76909">MAGSPRDKLVSRHIYWAMLRIKNPIFFIMDIMTQGIVQAGINTVRVLAADAVQKANSGHPGTPMSLAPMGHVLWTSALRYNAKSPHWANRDRFILSAGHACMLQYAYLYLTGYEDISLEDLKQFRQLHSKTAGHPEYGLLAGIEVTTGPLGQGFAHGIGMAIGQQYLASRYNKPGFDLFNYHIYAICSDGDLMEGVSAEAASLAGHLKLGNIIYLYDDNHISIEGDTAIAFNEDVAKRFEAYDWHVQVLPDGNDVAAIQAAIERAKAETQRPSLIKVRTHIAYGSPNKVDTAGAHGAPLGVEEVKLVKKGFGFDPEVSFYVPDEVLSYYHAAGSRGAKEEEAWNTLYKNYKEKYPELAAEYETLSSGQLPGGWQEKLPVYKTEDNPKGVATRKASGDTLNAIADALPTLIGGSADLAPSTDTNLKKYPSFNFDNHGGRNFHFGIREHAMGAILNGMALTKGILPYGATFLMFSEYMRPPIRLAAIMKIRPLFVYTHDSIGLGEDGTTHQPIEQLAALRAIPNLTVIRPADANETAQAWRVGLEHKDGPVVLVFTRQNLLVLDQNKYAKASNLEKGAYILSDTGKTPDIILLATGSEVELIVKAQEQLQAQGIAARVVSFPSWELFEKQDAAYQESVLPKTVRKRLAVEAGIAQGWHKWVTDEGDTITINRFGESAPAEQVFAEFGFTVDNVIKKAKALLGK</sequence>
<evidence type="ECO:0000256" key="1">
    <source>
        <dbReference type="ARBA" id="ARBA00001913"/>
    </source>
</evidence>
<evidence type="ECO:0000256" key="10">
    <source>
        <dbReference type="ARBA" id="ARBA00049473"/>
    </source>
</evidence>
<dbReference type="InterPro" id="IPR029061">
    <property type="entry name" value="THDP-binding"/>
</dbReference>
<dbReference type="SMART" id="SM00861">
    <property type="entry name" value="Transket_pyr"/>
    <property type="match status" value="1"/>
</dbReference>
<evidence type="ECO:0000256" key="12">
    <source>
        <dbReference type="PIRSR" id="PIRSR605478-1"/>
    </source>
</evidence>
<reference evidence="18 19" key="1">
    <citation type="submission" date="2016-08" db="EMBL/GenBank/DDBJ databases">
        <authorList>
            <person name="Seilhamer J.J."/>
        </authorList>
    </citation>
    <scope>NUCLEOTIDE SEQUENCE [LARGE SCALE GENOMIC DNA]</scope>
    <source>
        <strain evidence="18 19">A37T2</strain>
    </source>
</reference>
<dbReference type="InterPro" id="IPR033247">
    <property type="entry name" value="Transketolase_fam"/>
</dbReference>
<dbReference type="STRING" id="1335309.GA0116948_1047"/>
<comment type="cofactor">
    <cofactor evidence="2">
        <name>Co(2+)</name>
        <dbReference type="ChEBI" id="CHEBI:48828"/>
    </cofactor>
</comment>
<feature type="binding site" evidence="15">
    <location>
        <position position="219"/>
    </location>
    <ligand>
        <name>Mg(2+)</name>
        <dbReference type="ChEBI" id="CHEBI:18420"/>
    </ligand>
</feature>
<evidence type="ECO:0000256" key="9">
    <source>
        <dbReference type="ARBA" id="ARBA00023052"/>
    </source>
</evidence>
<dbReference type="InterPro" id="IPR009014">
    <property type="entry name" value="Transketo_C/PFOR_II"/>
</dbReference>
<dbReference type="InterPro" id="IPR005475">
    <property type="entry name" value="Transketolase-like_Pyr-bd"/>
</dbReference>
<feature type="binding site" evidence="13">
    <location>
        <position position="59"/>
    </location>
    <ligand>
        <name>substrate</name>
    </ligand>
</feature>
<dbReference type="InterPro" id="IPR005474">
    <property type="entry name" value="Transketolase_N"/>
</dbReference>
<feature type="binding site" evidence="13">
    <location>
        <position position="508"/>
    </location>
    <ligand>
        <name>substrate</name>
    </ligand>
</feature>
<dbReference type="PANTHER" id="PTHR43522:SF2">
    <property type="entry name" value="TRANSKETOLASE 1-RELATED"/>
    <property type="match status" value="1"/>
</dbReference>
<evidence type="ECO:0000313" key="19">
    <source>
        <dbReference type="Proteomes" id="UP000242818"/>
    </source>
</evidence>
<proteinExistence type="inferred from homology"/>
<dbReference type="CDD" id="cd02012">
    <property type="entry name" value="TPP_TK"/>
    <property type="match status" value="1"/>
</dbReference>
<feature type="binding site" evidence="13">
    <location>
        <position position="295"/>
    </location>
    <ligand>
        <name>substrate</name>
    </ligand>
</feature>
<dbReference type="NCBIfam" id="TIGR00232">
    <property type="entry name" value="tktlase_bact"/>
    <property type="match status" value="1"/>
</dbReference>
<feature type="binding site" evidence="14">
    <location>
        <position position="219"/>
    </location>
    <ligand>
        <name>thiamine diphosphate</name>
        <dbReference type="ChEBI" id="CHEBI:58937"/>
    </ligand>
</feature>
<feature type="binding site" evidence="14">
    <location>
        <begin position="148"/>
        <end position="150"/>
    </location>
    <ligand>
        <name>thiamine diphosphate</name>
        <dbReference type="ChEBI" id="CHEBI:58937"/>
    </ligand>
</feature>
<dbReference type="GO" id="GO:0004802">
    <property type="term" value="F:transketolase activity"/>
    <property type="evidence" value="ECO:0007669"/>
    <property type="project" value="UniProtKB-UniRule"/>
</dbReference>
<protein>
    <recommendedName>
        <fullName evidence="5 11">Transketolase</fullName>
        <ecNumber evidence="5 11">2.2.1.1</ecNumber>
    </recommendedName>
</protein>
<organism evidence="18 19">
    <name type="scientific">Chitinophaga costaii</name>
    <dbReference type="NCBI Taxonomy" id="1335309"/>
    <lineage>
        <taxon>Bacteria</taxon>
        <taxon>Pseudomonadati</taxon>
        <taxon>Bacteroidota</taxon>
        <taxon>Chitinophagia</taxon>
        <taxon>Chitinophagales</taxon>
        <taxon>Chitinophagaceae</taxon>
        <taxon>Chitinophaga</taxon>
    </lineage>
</organism>
<evidence type="ECO:0000259" key="17">
    <source>
        <dbReference type="SMART" id="SM00861"/>
    </source>
</evidence>
<name>A0A1C4C8G6_9BACT</name>
<gene>
    <name evidence="18" type="ORF">GA0116948_1047</name>
</gene>
<dbReference type="InterPro" id="IPR005478">
    <property type="entry name" value="Transketolase_bac-like"/>
</dbReference>
<comment type="subunit">
    <text evidence="4">Homodimer.</text>
</comment>
<dbReference type="GO" id="GO:0009052">
    <property type="term" value="P:pentose-phosphate shunt, non-oxidative branch"/>
    <property type="evidence" value="ECO:0007669"/>
    <property type="project" value="UniProtKB-ARBA"/>
</dbReference>
<evidence type="ECO:0000256" key="16">
    <source>
        <dbReference type="PIRSR" id="PIRSR605478-5"/>
    </source>
</evidence>
<comment type="cofactor">
    <cofactor evidence="15">
        <name>Mg(2+)</name>
        <dbReference type="ChEBI" id="CHEBI:18420"/>
    </cofactor>
    <text evidence="15">Binds 1 Mg(2+) ion per subunit. Can also utilize other divalent metal cations, such as Ca(2+), Mn(2+) and Co(2+).</text>
</comment>
<dbReference type="Proteomes" id="UP000242818">
    <property type="component" value="Unassembled WGS sequence"/>
</dbReference>
<dbReference type="EMBL" id="FMAR01000004">
    <property type="protein sequence ID" value="SCC15429.1"/>
    <property type="molecule type" value="Genomic_DNA"/>
</dbReference>
<comment type="catalytic activity">
    <reaction evidence="10">
        <text>D-sedoheptulose 7-phosphate + D-glyceraldehyde 3-phosphate = aldehydo-D-ribose 5-phosphate + D-xylulose 5-phosphate</text>
        <dbReference type="Rhea" id="RHEA:10508"/>
        <dbReference type="ChEBI" id="CHEBI:57483"/>
        <dbReference type="ChEBI" id="CHEBI:57737"/>
        <dbReference type="ChEBI" id="CHEBI:58273"/>
        <dbReference type="ChEBI" id="CHEBI:59776"/>
        <dbReference type="EC" id="2.2.1.1"/>
    </reaction>
</comment>
<evidence type="ECO:0000256" key="7">
    <source>
        <dbReference type="ARBA" id="ARBA00022723"/>
    </source>
</evidence>
<dbReference type="SUPFAM" id="SSF52518">
    <property type="entry name" value="Thiamin diphosphate-binding fold (THDP-binding)"/>
    <property type="match status" value="2"/>
</dbReference>
<feature type="binding site" evidence="13">
    <location>
        <position position="392"/>
    </location>
    <ligand>
        <name>substrate</name>
    </ligand>
</feature>
<dbReference type="FunFam" id="3.40.50.970:FF:000004">
    <property type="entry name" value="Transketolase"/>
    <property type="match status" value="1"/>
</dbReference>
<feature type="binding site" evidence="13">
    <location>
        <position position="555"/>
    </location>
    <ligand>
        <name>substrate</name>
    </ligand>
</feature>
<feature type="site" description="Important for catalytic activity" evidence="16">
    <location>
        <position position="59"/>
    </location>
</feature>